<dbReference type="SUPFAM" id="SSF69618">
    <property type="entry name" value="HemD-like"/>
    <property type="match status" value="1"/>
</dbReference>
<organism evidence="3 4">
    <name type="scientific">Brachybacterium aquaticum</name>
    <dbReference type="NCBI Taxonomy" id="1432564"/>
    <lineage>
        <taxon>Bacteria</taxon>
        <taxon>Bacillati</taxon>
        <taxon>Actinomycetota</taxon>
        <taxon>Actinomycetes</taxon>
        <taxon>Micrococcales</taxon>
        <taxon>Dermabacteraceae</taxon>
        <taxon>Brachybacterium</taxon>
    </lineage>
</organism>
<gene>
    <name evidence="3" type="ORF">HNR70_002683</name>
</gene>
<keyword evidence="4" id="KW-1185">Reference proteome</keyword>
<feature type="region of interest" description="Disordered" evidence="1">
    <location>
        <begin position="282"/>
        <end position="306"/>
    </location>
</feature>
<dbReference type="RefSeq" id="WP_184326127.1">
    <property type="nucleotide sequence ID" value="NZ_JACHLZ010000001.1"/>
</dbReference>
<dbReference type="CDD" id="cd06578">
    <property type="entry name" value="HemD"/>
    <property type="match status" value="1"/>
</dbReference>
<dbReference type="GO" id="GO:0006780">
    <property type="term" value="P:uroporphyrinogen III biosynthetic process"/>
    <property type="evidence" value="ECO:0007669"/>
    <property type="project" value="InterPro"/>
</dbReference>
<proteinExistence type="predicted"/>
<sequence length="306" mass="31649">MTDPSRPDAPRLSGALQGRRLVLALDRRADELAAALQRHGARIQHAPAMSMIPHVDDPQLLARTAELLAAPPQLLIVTTGVGVRGWFEAADAAGLGQALRDALARTFVIARGPKARGAAQAMGLGVGWVAPDGTSAEILDHLEGADLTDVRVAVQHHGSGADGLDEFLLDAGADLVALTVYRWGPPRDPEAVHRSVLDCAAGEVDAVLFTAAPGTENWLAVAERAGALPGITEHVRSGRLLMAAVGPLTAGPLEARGLPAMIPERSRMGALVRAVVQHYDPTTVPSSAGATPASPNPAPAAEEPAP</sequence>
<dbReference type="Pfam" id="PF02602">
    <property type="entry name" value="HEM4"/>
    <property type="match status" value="1"/>
</dbReference>
<dbReference type="Proteomes" id="UP000588158">
    <property type="component" value="Unassembled WGS sequence"/>
</dbReference>
<dbReference type="Gene3D" id="3.40.50.10090">
    <property type="match status" value="2"/>
</dbReference>
<dbReference type="PANTHER" id="PTHR40082:SF1">
    <property type="entry name" value="BLR5956 PROTEIN"/>
    <property type="match status" value="1"/>
</dbReference>
<feature type="domain" description="Tetrapyrrole biosynthesis uroporphyrinogen III synthase" evidence="2">
    <location>
        <begin position="30"/>
        <end position="272"/>
    </location>
</feature>
<evidence type="ECO:0000256" key="1">
    <source>
        <dbReference type="SAM" id="MobiDB-lite"/>
    </source>
</evidence>
<name>A0A841AHW0_9MICO</name>
<dbReference type="PANTHER" id="PTHR40082">
    <property type="entry name" value="BLR5956 PROTEIN"/>
    <property type="match status" value="1"/>
</dbReference>
<keyword evidence="3" id="KW-0456">Lyase</keyword>
<evidence type="ECO:0000313" key="3">
    <source>
        <dbReference type="EMBL" id="MBB5832870.1"/>
    </source>
</evidence>
<protein>
    <submittedName>
        <fullName evidence="3">Uroporphyrinogen-III synthase</fullName>
        <ecNumber evidence="3">4.2.1.75</ecNumber>
    </submittedName>
</protein>
<comment type="caution">
    <text evidence="3">The sequence shown here is derived from an EMBL/GenBank/DDBJ whole genome shotgun (WGS) entry which is preliminary data.</text>
</comment>
<dbReference type="EMBL" id="JACHLZ010000001">
    <property type="protein sequence ID" value="MBB5832870.1"/>
    <property type="molecule type" value="Genomic_DNA"/>
</dbReference>
<evidence type="ECO:0000313" key="4">
    <source>
        <dbReference type="Proteomes" id="UP000588158"/>
    </source>
</evidence>
<reference evidence="3 4" key="1">
    <citation type="submission" date="2020-08" db="EMBL/GenBank/DDBJ databases">
        <title>Sequencing the genomes of 1000 actinobacteria strains.</title>
        <authorList>
            <person name="Klenk H.-P."/>
        </authorList>
    </citation>
    <scope>NUCLEOTIDE SEQUENCE [LARGE SCALE GENOMIC DNA]</scope>
    <source>
        <strain evidence="3 4">DSM 28796</strain>
    </source>
</reference>
<dbReference type="GO" id="GO:0004852">
    <property type="term" value="F:uroporphyrinogen-III synthase activity"/>
    <property type="evidence" value="ECO:0007669"/>
    <property type="project" value="UniProtKB-EC"/>
</dbReference>
<dbReference type="InterPro" id="IPR039793">
    <property type="entry name" value="UROS/Hem4"/>
</dbReference>
<dbReference type="InterPro" id="IPR036108">
    <property type="entry name" value="4pyrrol_syn_uPrphyn_synt_sf"/>
</dbReference>
<dbReference type="EC" id="4.2.1.75" evidence="3"/>
<evidence type="ECO:0000259" key="2">
    <source>
        <dbReference type="Pfam" id="PF02602"/>
    </source>
</evidence>
<dbReference type="AlphaFoldDB" id="A0A841AHW0"/>
<dbReference type="InterPro" id="IPR003754">
    <property type="entry name" value="4pyrrol_synth_uPrphyn_synth"/>
</dbReference>
<accession>A0A841AHW0</accession>